<organism evidence="2 3">
    <name type="scientific">Sporofaciens musculi</name>
    <dbReference type="NCBI Taxonomy" id="2681861"/>
    <lineage>
        <taxon>Bacteria</taxon>
        <taxon>Bacillati</taxon>
        <taxon>Bacillota</taxon>
        <taxon>Clostridia</taxon>
        <taxon>Lachnospirales</taxon>
        <taxon>Lachnospiraceae</taxon>
        <taxon>Sporofaciens</taxon>
    </lineage>
</organism>
<protein>
    <submittedName>
        <fullName evidence="2">Uncharacterized protein</fullName>
    </submittedName>
</protein>
<feature type="region of interest" description="Disordered" evidence="1">
    <location>
        <begin position="143"/>
        <end position="162"/>
    </location>
</feature>
<dbReference type="Proteomes" id="UP000460412">
    <property type="component" value="Unassembled WGS sequence"/>
</dbReference>
<proteinExistence type="predicted"/>
<dbReference type="RefSeq" id="WP_159752473.1">
    <property type="nucleotide sequence ID" value="NZ_WUQX01000001.1"/>
</dbReference>
<name>A0A7X3SKD5_9FIRM</name>
<dbReference type="EMBL" id="WUQX01000001">
    <property type="protein sequence ID" value="MXP77276.1"/>
    <property type="molecule type" value="Genomic_DNA"/>
</dbReference>
<sequence>MNGKLYRVSPPNSESYYDAKYIVSDNKLYDLENIEDITRIPIPEFKQMGHDNYGVTGLLDYVLRMKAGAFYNRKEKELCSACLWKATEMMFCDSLCSWSKRDYIRLIYWHMDLGMDDEAERAKKYLESKGMIFTEHEIRERKYASSMQSKNPVQRKHEKPKDKISQIEKEHIMVKNVTTDDMQKLNMPFVCNTEIKKDIREEGHPFAYMEILGENISIVKAEIKKMNAVIKESIKAYSSIPQDLRIPENEIVFQPQNYGYTRIMCTPKTFTGRPSKYPYSLFFCTDLSKSGNTRHGELYYGKDGTIQKATVCFWENSNGFFLNFKMIDGKLTFTGLGQNKPEW</sequence>
<accession>A0A7X3SKD5</accession>
<comment type="caution">
    <text evidence="2">The sequence shown here is derived from an EMBL/GenBank/DDBJ whole genome shotgun (WGS) entry which is preliminary data.</text>
</comment>
<gene>
    <name evidence="2" type="ORF">GN277_18405</name>
</gene>
<keyword evidence="3" id="KW-1185">Reference proteome</keyword>
<evidence type="ECO:0000256" key="1">
    <source>
        <dbReference type="SAM" id="MobiDB-lite"/>
    </source>
</evidence>
<dbReference type="AlphaFoldDB" id="A0A7X3SKD5"/>
<evidence type="ECO:0000313" key="2">
    <source>
        <dbReference type="EMBL" id="MXP77276.1"/>
    </source>
</evidence>
<reference evidence="2 3" key="1">
    <citation type="submission" date="2019-12" db="EMBL/GenBank/DDBJ databases">
        <title>Sporaefaciens musculi gen. nov., sp. nov., a novel bacterium isolated from the caecum of an obese mouse.</title>
        <authorList>
            <person name="Rasmussen T.S."/>
            <person name="Streidl T."/>
            <person name="Hitch T.C.A."/>
            <person name="Wortmann E."/>
            <person name="Deptula P."/>
            <person name="Hansen M."/>
            <person name="Nielsen D.S."/>
            <person name="Clavel T."/>
            <person name="Vogensen F.K."/>
        </authorList>
    </citation>
    <scope>NUCLEOTIDE SEQUENCE [LARGE SCALE GENOMIC DNA]</scope>
    <source>
        <strain evidence="2 3">WCA-9-b2</strain>
    </source>
</reference>
<evidence type="ECO:0000313" key="3">
    <source>
        <dbReference type="Proteomes" id="UP000460412"/>
    </source>
</evidence>